<sequence length="578" mass="68477">MDPHKNKNHFLQLYNDSLQDLIFNEYSQIQVLTDLASENIMYAEDIAKQTFKILALYVLDHILKTIGKQYISIIQNKIHYLFYLLLMNADHNLLLQLRGLVKTWVGSNYFSKRSLGVLNQKIKKKEFELQKPSCSKLETKSCSKKKFQKISHSQVVANCQQKKKIFRRNNTLKKNLYSNNNRQKDLCSPTRRISKGSQQNNQRKRYSQKKNKVRNFQIPTNSFNRHTKTNHNFQKKFSPTNPQITNQTRKKIPQQQTQTQTQTQRQTQNNLIPFHPNTRLQNYRMDNHSFKKTENFNNYPFYYCQTPFFYHTISTHQKKIPNQYLQPNLTTNINTNYKINVSPKKNTTLSTIITNTIQKKPREYTLNDYDFSKESINRKDNFALEIFYSKMNFKCSNCGLRFQNEEKLQNHYDWHFKINVRNNKESITRNWFLNCTDWNSDLKVEISEKIETSVLEINDKNSHFKDSEINCIQDDYQYQPFIKNKFPSFCEGINQTCCVCKSQLIVDWNDEKGWIYKDTVELNDQRLVCKLCVGDAITISVTNLKDLLKIKDQKKNSKILSTLFSASRKRKNSNGIGI</sequence>
<dbReference type="GO" id="GO:0031124">
    <property type="term" value="P:mRNA 3'-end processing"/>
    <property type="evidence" value="ECO:0007669"/>
    <property type="project" value="InterPro"/>
</dbReference>
<accession>A0AAV7ZZ36</accession>
<dbReference type="GO" id="GO:0005849">
    <property type="term" value="C:mRNA cleavage factor complex"/>
    <property type="evidence" value="ECO:0007669"/>
    <property type="project" value="TreeGrafter"/>
</dbReference>
<evidence type="ECO:0000313" key="4">
    <source>
        <dbReference type="EMBL" id="KAJ3445194.1"/>
    </source>
</evidence>
<dbReference type="InterPro" id="IPR013087">
    <property type="entry name" value="Znf_C2H2_type"/>
</dbReference>
<feature type="compositionally biased region" description="Low complexity" evidence="2">
    <location>
        <begin position="254"/>
        <end position="268"/>
    </location>
</feature>
<feature type="domain" description="C2H2-type" evidence="3">
    <location>
        <begin position="393"/>
        <end position="415"/>
    </location>
</feature>
<dbReference type="PROSITE" id="PS50157">
    <property type="entry name" value="ZINC_FINGER_C2H2_2"/>
    <property type="match status" value="1"/>
</dbReference>
<comment type="caution">
    <text evidence="4">The sequence shown here is derived from an EMBL/GenBank/DDBJ whole genome shotgun (WGS) entry which is preliminary data.</text>
</comment>
<dbReference type="SUPFAM" id="SSF48464">
    <property type="entry name" value="ENTH/VHS domain"/>
    <property type="match status" value="1"/>
</dbReference>
<gene>
    <name evidence="4" type="ORF">M0812_11060</name>
</gene>
<reference evidence="4" key="1">
    <citation type="submission" date="2022-08" db="EMBL/GenBank/DDBJ databases">
        <title>Novel sulphate-reducing endosymbionts in the free-living metamonad Anaeramoeba.</title>
        <authorList>
            <person name="Jerlstrom-Hultqvist J."/>
            <person name="Cepicka I."/>
            <person name="Gallot-Lavallee L."/>
            <person name="Salas-Leiva D."/>
            <person name="Curtis B.A."/>
            <person name="Zahonova K."/>
            <person name="Pipaliya S."/>
            <person name="Dacks J."/>
            <person name="Roger A.J."/>
        </authorList>
    </citation>
    <scope>NUCLEOTIDE SEQUENCE</scope>
    <source>
        <strain evidence="4">Busselton2</strain>
    </source>
</reference>
<dbReference type="PANTHER" id="PTHR15921">
    <property type="entry name" value="PRE-MRNA CLEAVAGE COMPLEX II"/>
    <property type="match status" value="1"/>
</dbReference>
<protein>
    <submittedName>
        <fullName evidence="4">Pre-mRNA cleavage complex ii</fullName>
    </submittedName>
</protein>
<dbReference type="InterPro" id="IPR008942">
    <property type="entry name" value="ENTH_VHS"/>
</dbReference>
<feature type="compositionally biased region" description="Basic residues" evidence="2">
    <location>
        <begin position="202"/>
        <end position="213"/>
    </location>
</feature>
<proteinExistence type="predicted"/>
<dbReference type="PANTHER" id="PTHR15921:SF3">
    <property type="entry name" value="PRE-MRNA CLEAVAGE COMPLEX 2 PROTEIN PCF11"/>
    <property type="match status" value="1"/>
</dbReference>
<dbReference type="Gene3D" id="1.25.40.90">
    <property type="match status" value="1"/>
</dbReference>
<evidence type="ECO:0000256" key="2">
    <source>
        <dbReference type="SAM" id="MobiDB-lite"/>
    </source>
</evidence>
<dbReference type="GO" id="GO:0005737">
    <property type="term" value="C:cytoplasm"/>
    <property type="evidence" value="ECO:0007669"/>
    <property type="project" value="TreeGrafter"/>
</dbReference>
<dbReference type="GO" id="GO:0006369">
    <property type="term" value="P:termination of RNA polymerase II transcription"/>
    <property type="evidence" value="ECO:0007669"/>
    <property type="project" value="InterPro"/>
</dbReference>
<dbReference type="AlphaFoldDB" id="A0AAV7ZZ36"/>
<organism evidence="4 5">
    <name type="scientific">Anaeramoeba flamelloides</name>
    <dbReference type="NCBI Taxonomy" id="1746091"/>
    <lineage>
        <taxon>Eukaryota</taxon>
        <taxon>Metamonada</taxon>
        <taxon>Anaeramoebidae</taxon>
        <taxon>Anaeramoeba</taxon>
    </lineage>
</organism>
<evidence type="ECO:0000256" key="1">
    <source>
        <dbReference type="PROSITE-ProRule" id="PRU00042"/>
    </source>
</evidence>
<dbReference type="GO" id="GO:0008270">
    <property type="term" value="F:zinc ion binding"/>
    <property type="evidence" value="ECO:0007669"/>
    <property type="project" value="UniProtKB-KW"/>
</dbReference>
<keyword evidence="1" id="KW-0863">Zinc-finger</keyword>
<feature type="region of interest" description="Disordered" evidence="2">
    <location>
        <begin position="177"/>
        <end position="274"/>
    </location>
</feature>
<dbReference type="EMBL" id="JANTQA010000023">
    <property type="protein sequence ID" value="KAJ3445194.1"/>
    <property type="molecule type" value="Genomic_DNA"/>
</dbReference>
<dbReference type="GO" id="GO:0000993">
    <property type="term" value="F:RNA polymerase II complex binding"/>
    <property type="evidence" value="ECO:0007669"/>
    <property type="project" value="InterPro"/>
</dbReference>
<dbReference type="GO" id="GO:0003729">
    <property type="term" value="F:mRNA binding"/>
    <property type="evidence" value="ECO:0007669"/>
    <property type="project" value="InterPro"/>
</dbReference>
<keyword evidence="1" id="KW-0479">Metal-binding</keyword>
<keyword evidence="1" id="KW-0862">Zinc</keyword>
<feature type="compositionally biased region" description="Polar residues" evidence="2">
    <location>
        <begin position="217"/>
        <end position="247"/>
    </location>
</feature>
<dbReference type="Proteomes" id="UP001146793">
    <property type="component" value="Unassembled WGS sequence"/>
</dbReference>
<name>A0AAV7ZZ36_9EUKA</name>
<evidence type="ECO:0000313" key="5">
    <source>
        <dbReference type="Proteomes" id="UP001146793"/>
    </source>
</evidence>
<dbReference type="InterPro" id="IPR045154">
    <property type="entry name" value="PCF11-like"/>
</dbReference>
<evidence type="ECO:0000259" key="3">
    <source>
        <dbReference type="PROSITE" id="PS50157"/>
    </source>
</evidence>
<dbReference type="PROSITE" id="PS00028">
    <property type="entry name" value="ZINC_FINGER_C2H2_1"/>
    <property type="match status" value="1"/>
</dbReference>